<dbReference type="PANTHER" id="PTHR48047:SF131">
    <property type="entry name" value="GLYCOSYLTRANSFERASE"/>
    <property type="match status" value="1"/>
</dbReference>
<dbReference type="GO" id="GO:0035251">
    <property type="term" value="F:UDP-glucosyltransferase activity"/>
    <property type="evidence" value="ECO:0007669"/>
    <property type="project" value="TreeGrafter"/>
</dbReference>
<comment type="similarity">
    <text evidence="1">Belongs to the UDP-glycosyltransferase family.</text>
</comment>
<feature type="compositionally biased region" description="Pro residues" evidence="4">
    <location>
        <begin position="65"/>
        <end position="76"/>
    </location>
</feature>
<reference evidence="5" key="2">
    <citation type="journal article" date="2023" name="Plants (Basel)">
        <title>Annotation of the Turnera subulata (Passifloraceae) Draft Genome Reveals the S-Locus Evolved after the Divergence of Turneroideae from Passifloroideae in a Stepwise Manner.</title>
        <authorList>
            <person name="Henning P.M."/>
            <person name="Roalson E.H."/>
            <person name="Mir W."/>
            <person name="McCubbin A.G."/>
            <person name="Shore J.S."/>
        </authorList>
    </citation>
    <scope>NUCLEOTIDE SEQUENCE</scope>
    <source>
        <strain evidence="5">F60SS</strain>
    </source>
</reference>
<evidence type="ECO:0000256" key="1">
    <source>
        <dbReference type="ARBA" id="ARBA00009995"/>
    </source>
</evidence>
<evidence type="ECO:0000256" key="2">
    <source>
        <dbReference type="ARBA" id="ARBA00022676"/>
    </source>
</evidence>
<keyword evidence="2" id="KW-0328">Glycosyltransferase</keyword>
<gene>
    <name evidence="5" type="ORF">Tsubulata_006628</name>
</gene>
<feature type="region of interest" description="Disordered" evidence="4">
    <location>
        <begin position="179"/>
        <end position="223"/>
    </location>
</feature>
<evidence type="ECO:0000313" key="6">
    <source>
        <dbReference type="Proteomes" id="UP001141552"/>
    </source>
</evidence>
<sequence length="508" mass="55599">MSSSDEIWIVPFFGQGHLLPSIELCKQIASRNFKTTLLIPSDLYSTIPSSLHQHPLVEVVLLPSSPHPPPPPPSPPLHGGHHQEASPTPTIGQALENYLLSSRARQPPACAVVDVMMGRMGPQLFNKHGIPTIAFFTSGACSAAMEYAMWKLHLRTPEEDVKPGEIRLVPGLPHGMAITDSDFKTRPPNHPPPPPAHHQNTGPHNMMGPPPPPPPRPGSRPPWLEEFGGSIAYMMNTCDDLERPFIQYLADQIGKPVWGVGPLLPQEYYWKDGSSLIQDHQVRANRGSNVTEDQVIAWLDSKPRGSVLYVSFGTEVGPEEEEYANLADALEASSDLPFIWVVQSHSGRRPGPPPSSPHDDIDDDDDEGYFPKGLDEKVGGERGLIIHGWAPQLLILSHPSLGGFLSHCGWNSAVEAIGRGVPFLAWPIRGDQFHNAKLIVKHLRLGCIISQDLSRPVTKHDIITGIERLMGDEDLRTRAALLGNTFGQGFPATSANSLDAFADFIRQA</sequence>
<dbReference type="InterPro" id="IPR002213">
    <property type="entry name" value="UDP_glucos_trans"/>
</dbReference>
<feature type="region of interest" description="Disordered" evidence="4">
    <location>
        <begin position="346"/>
        <end position="373"/>
    </location>
</feature>
<evidence type="ECO:0000313" key="5">
    <source>
        <dbReference type="EMBL" id="KAJ4829433.1"/>
    </source>
</evidence>
<dbReference type="SUPFAM" id="SSF53756">
    <property type="entry name" value="UDP-Glycosyltransferase/glycogen phosphorylase"/>
    <property type="match status" value="1"/>
</dbReference>
<name>A0A9Q0FDE2_9ROSI</name>
<evidence type="ECO:0008006" key="7">
    <source>
        <dbReference type="Google" id="ProtNLM"/>
    </source>
</evidence>
<dbReference type="PANTHER" id="PTHR48047">
    <property type="entry name" value="GLYCOSYLTRANSFERASE"/>
    <property type="match status" value="1"/>
</dbReference>
<keyword evidence="6" id="KW-1185">Reference proteome</keyword>
<reference evidence="5" key="1">
    <citation type="submission" date="2022-02" db="EMBL/GenBank/DDBJ databases">
        <authorList>
            <person name="Henning P.M."/>
            <person name="McCubbin A.G."/>
            <person name="Shore J.S."/>
        </authorList>
    </citation>
    <scope>NUCLEOTIDE SEQUENCE</scope>
    <source>
        <strain evidence="5">F60SS</strain>
        <tissue evidence="5">Leaves</tissue>
    </source>
</reference>
<feature type="compositionally biased region" description="Pro residues" evidence="4">
    <location>
        <begin position="208"/>
        <end position="220"/>
    </location>
</feature>
<dbReference type="FunFam" id="3.40.50.2000:FF:000060">
    <property type="entry name" value="Glycosyltransferase"/>
    <property type="match status" value="1"/>
</dbReference>
<accession>A0A9Q0FDE2</accession>
<evidence type="ECO:0000256" key="4">
    <source>
        <dbReference type="SAM" id="MobiDB-lite"/>
    </source>
</evidence>
<organism evidence="5 6">
    <name type="scientific">Turnera subulata</name>
    <dbReference type="NCBI Taxonomy" id="218843"/>
    <lineage>
        <taxon>Eukaryota</taxon>
        <taxon>Viridiplantae</taxon>
        <taxon>Streptophyta</taxon>
        <taxon>Embryophyta</taxon>
        <taxon>Tracheophyta</taxon>
        <taxon>Spermatophyta</taxon>
        <taxon>Magnoliopsida</taxon>
        <taxon>eudicotyledons</taxon>
        <taxon>Gunneridae</taxon>
        <taxon>Pentapetalae</taxon>
        <taxon>rosids</taxon>
        <taxon>fabids</taxon>
        <taxon>Malpighiales</taxon>
        <taxon>Passifloraceae</taxon>
        <taxon>Turnera</taxon>
    </lineage>
</organism>
<dbReference type="Gene3D" id="3.40.50.2000">
    <property type="entry name" value="Glycogen Phosphorylase B"/>
    <property type="match status" value="2"/>
</dbReference>
<evidence type="ECO:0000256" key="3">
    <source>
        <dbReference type="ARBA" id="ARBA00022679"/>
    </source>
</evidence>
<dbReference type="CDD" id="cd03784">
    <property type="entry name" value="GT1_Gtf-like"/>
    <property type="match status" value="1"/>
</dbReference>
<comment type="caution">
    <text evidence="5">The sequence shown here is derived from an EMBL/GenBank/DDBJ whole genome shotgun (WGS) entry which is preliminary data.</text>
</comment>
<dbReference type="Proteomes" id="UP001141552">
    <property type="component" value="Unassembled WGS sequence"/>
</dbReference>
<keyword evidence="3" id="KW-0808">Transferase</keyword>
<protein>
    <recommendedName>
        <fullName evidence="7">Glycosyltransferase</fullName>
    </recommendedName>
</protein>
<dbReference type="AlphaFoldDB" id="A0A9Q0FDE2"/>
<dbReference type="OrthoDB" id="5835829at2759"/>
<dbReference type="Pfam" id="PF00201">
    <property type="entry name" value="UDPGT"/>
    <property type="match status" value="1"/>
</dbReference>
<dbReference type="EMBL" id="JAKUCV010005901">
    <property type="protein sequence ID" value="KAJ4829433.1"/>
    <property type="molecule type" value="Genomic_DNA"/>
</dbReference>
<proteinExistence type="inferred from homology"/>
<feature type="region of interest" description="Disordered" evidence="4">
    <location>
        <begin position="62"/>
        <end position="89"/>
    </location>
</feature>